<gene>
    <name evidence="1" type="ORF">EZS27_026422</name>
</gene>
<reference evidence="1" key="1">
    <citation type="submission" date="2019-03" db="EMBL/GenBank/DDBJ databases">
        <title>Single cell metagenomics reveals metabolic interactions within the superorganism composed of flagellate Streblomastix strix and complex community of Bacteroidetes bacteria on its surface.</title>
        <authorList>
            <person name="Treitli S.C."/>
            <person name="Kolisko M."/>
            <person name="Husnik F."/>
            <person name="Keeling P."/>
            <person name="Hampl V."/>
        </authorList>
    </citation>
    <scope>NUCLEOTIDE SEQUENCE</scope>
    <source>
        <strain evidence="1">STM</strain>
    </source>
</reference>
<sequence>MVAPNGKTAVRIENLFDRKEMTHAYPQSLFD</sequence>
<name>A0A5J4QT20_9ZZZZ</name>
<organism evidence="1">
    <name type="scientific">termite gut metagenome</name>
    <dbReference type="NCBI Taxonomy" id="433724"/>
    <lineage>
        <taxon>unclassified sequences</taxon>
        <taxon>metagenomes</taxon>
        <taxon>organismal metagenomes</taxon>
    </lineage>
</organism>
<comment type="caution">
    <text evidence="1">The sequence shown here is derived from an EMBL/GenBank/DDBJ whole genome shotgun (WGS) entry which is preliminary data.</text>
</comment>
<dbReference type="EMBL" id="SNRY01002621">
    <property type="protein sequence ID" value="KAA6324224.1"/>
    <property type="molecule type" value="Genomic_DNA"/>
</dbReference>
<accession>A0A5J4QT20</accession>
<protein>
    <submittedName>
        <fullName evidence="1">Uncharacterized protein</fullName>
    </submittedName>
</protein>
<proteinExistence type="predicted"/>
<dbReference type="AlphaFoldDB" id="A0A5J4QT20"/>
<evidence type="ECO:0000313" key="1">
    <source>
        <dbReference type="EMBL" id="KAA6324224.1"/>
    </source>
</evidence>